<comment type="caution">
    <text evidence="2">The sequence shown here is derived from an EMBL/GenBank/DDBJ whole genome shotgun (WGS) entry which is preliminary data.</text>
</comment>
<dbReference type="Proteomes" id="UP001595914">
    <property type="component" value="Unassembled WGS sequence"/>
</dbReference>
<keyword evidence="3" id="KW-1185">Reference proteome</keyword>
<gene>
    <name evidence="2" type="ORF">ACFO6S_07010</name>
</gene>
<sequence length="172" mass="17843">MITFTRSRLAIAGLVTVGLAVAGCSGDPGSAPPQPDSAATSVTFDEQWVKAADSGMTALFGTLVNNSDSELLLTEVSSPAAPRVEIHEMAESGGAMVMRRKQGGIAVPPRGSYALEPGADHVMLFDLPAPIQAGTEVPFTFRFADAGDVEFTAQVRDFAGARESYDEGAHGG</sequence>
<dbReference type="InterPro" id="IPR007410">
    <property type="entry name" value="LpqE-like"/>
</dbReference>
<evidence type="ECO:0000256" key="1">
    <source>
        <dbReference type="SAM" id="SignalP"/>
    </source>
</evidence>
<dbReference type="InterPro" id="IPR058248">
    <property type="entry name" value="Lxx211020-like"/>
</dbReference>
<dbReference type="Gene3D" id="2.60.40.1890">
    <property type="entry name" value="PCu(A)C copper chaperone"/>
    <property type="match status" value="1"/>
</dbReference>
<dbReference type="PROSITE" id="PS51257">
    <property type="entry name" value="PROKAR_LIPOPROTEIN"/>
    <property type="match status" value="1"/>
</dbReference>
<dbReference type="PANTHER" id="PTHR36302:SF1">
    <property type="entry name" value="COPPER CHAPERONE PCU(A)C"/>
    <property type="match status" value="1"/>
</dbReference>
<keyword evidence="1" id="KW-0732">Signal</keyword>
<feature type="signal peptide" evidence="1">
    <location>
        <begin position="1"/>
        <end position="22"/>
    </location>
</feature>
<dbReference type="RefSeq" id="WP_378415416.1">
    <property type="nucleotide sequence ID" value="NZ_JBHSFO010000003.1"/>
</dbReference>
<accession>A0ABV9FT13</accession>
<dbReference type="EMBL" id="JBHSFO010000003">
    <property type="protein sequence ID" value="MFC4603429.1"/>
    <property type="molecule type" value="Genomic_DNA"/>
</dbReference>
<name>A0ABV9FT13_9NOCA</name>
<feature type="chain" id="PRO_5046989205" evidence="1">
    <location>
        <begin position="23"/>
        <end position="172"/>
    </location>
</feature>
<dbReference type="SUPFAM" id="SSF110087">
    <property type="entry name" value="DR1885-like metal-binding protein"/>
    <property type="match status" value="1"/>
</dbReference>
<evidence type="ECO:0000313" key="3">
    <source>
        <dbReference type="Proteomes" id="UP001595914"/>
    </source>
</evidence>
<organism evidence="2 3">
    <name type="scientific">Rhodococcus kronopolitis</name>
    <dbReference type="NCBI Taxonomy" id="1460226"/>
    <lineage>
        <taxon>Bacteria</taxon>
        <taxon>Bacillati</taxon>
        <taxon>Actinomycetota</taxon>
        <taxon>Actinomycetes</taxon>
        <taxon>Mycobacteriales</taxon>
        <taxon>Nocardiaceae</taxon>
        <taxon>Rhodococcus</taxon>
    </lineage>
</organism>
<dbReference type="Pfam" id="PF04314">
    <property type="entry name" value="PCuAC"/>
    <property type="match status" value="1"/>
</dbReference>
<protein>
    <submittedName>
        <fullName evidence="2">Copper chaperone PCu(A)C</fullName>
    </submittedName>
</protein>
<proteinExistence type="predicted"/>
<dbReference type="PANTHER" id="PTHR36302">
    <property type="entry name" value="BLR7088 PROTEIN"/>
    <property type="match status" value="1"/>
</dbReference>
<reference evidence="3" key="1">
    <citation type="journal article" date="2019" name="Int. J. Syst. Evol. Microbiol.">
        <title>The Global Catalogue of Microorganisms (GCM) 10K type strain sequencing project: providing services to taxonomists for standard genome sequencing and annotation.</title>
        <authorList>
            <consortium name="The Broad Institute Genomics Platform"/>
            <consortium name="The Broad Institute Genome Sequencing Center for Infectious Disease"/>
            <person name="Wu L."/>
            <person name="Ma J."/>
        </authorList>
    </citation>
    <scope>NUCLEOTIDE SEQUENCE [LARGE SCALE GENOMIC DNA]</scope>
    <source>
        <strain evidence="3">CCUG 54520</strain>
    </source>
</reference>
<evidence type="ECO:0000313" key="2">
    <source>
        <dbReference type="EMBL" id="MFC4603429.1"/>
    </source>
</evidence>
<dbReference type="InterPro" id="IPR036182">
    <property type="entry name" value="PCuAC_sf"/>
</dbReference>